<evidence type="ECO:0000313" key="6">
    <source>
        <dbReference type="Proteomes" id="UP000431304"/>
    </source>
</evidence>
<evidence type="ECO:0000259" key="2">
    <source>
        <dbReference type="Pfam" id="PF11796"/>
    </source>
</evidence>
<dbReference type="Proteomes" id="UP000095492">
    <property type="component" value="Unassembled WGS sequence"/>
</dbReference>
<protein>
    <submittedName>
        <fullName evidence="4">DUF2399 domain-containing protein</fullName>
    </submittedName>
    <submittedName>
        <fullName evidence="3">Protein of uncharacterized function C-terminus (DUF2399)</fullName>
    </submittedName>
</protein>
<dbReference type="AlphaFoldDB" id="A0A173TVH2"/>
<dbReference type="EMBL" id="CYYA01000010">
    <property type="protein sequence ID" value="CUN06681.1"/>
    <property type="molecule type" value="Genomic_DNA"/>
</dbReference>
<reference evidence="3 5" key="1">
    <citation type="submission" date="2015-09" db="EMBL/GenBank/DDBJ databases">
        <authorList>
            <consortium name="Pathogen Informatics"/>
        </authorList>
    </citation>
    <scope>NUCLEOTIDE SEQUENCE [LARGE SCALE GENOMIC DNA]</scope>
    <source>
        <strain evidence="3 5">2789STDY5608891</strain>
    </source>
</reference>
<dbReference type="Gene3D" id="3.40.1360.10">
    <property type="match status" value="1"/>
</dbReference>
<reference evidence="4 6" key="2">
    <citation type="journal article" date="2019" name="Nat. Med.">
        <title>A library of human gut bacterial isolates paired with longitudinal multiomics data enables mechanistic microbiome research.</title>
        <authorList>
            <person name="Poyet M."/>
            <person name="Groussin M."/>
            <person name="Gibbons S.M."/>
            <person name="Avila-Pacheco J."/>
            <person name="Jiang X."/>
            <person name="Kearney S.M."/>
            <person name="Perrotta A.R."/>
            <person name="Berdy B."/>
            <person name="Zhao S."/>
            <person name="Lieberman T.D."/>
            <person name="Swanson P.K."/>
            <person name="Smith M."/>
            <person name="Roesemann S."/>
            <person name="Alexander J.E."/>
            <person name="Rich S.A."/>
            <person name="Livny J."/>
            <person name="Vlamakis H."/>
            <person name="Clish C."/>
            <person name="Bullock K."/>
            <person name="Deik A."/>
            <person name="Scott J."/>
            <person name="Pierce K.A."/>
            <person name="Xavier R.J."/>
            <person name="Alm E.J."/>
        </authorList>
    </citation>
    <scope>NUCLEOTIDE SEQUENCE [LARGE SCALE GENOMIC DNA]</scope>
    <source>
        <strain evidence="4 6">BIOML-A3</strain>
    </source>
</reference>
<name>A0A173TVH2_EUBRA</name>
<dbReference type="OrthoDB" id="1661308at2"/>
<feature type="domain" description="DUF2399" evidence="1">
    <location>
        <begin position="277"/>
        <end position="431"/>
    </location>
</feature>
<evidence type="ECO:0000313" key="4">
    <source>
        <dbReference type="EMBL" id="MSD16275.1"/>
    </source>
</evidence>
<dbReference type="EMBL" id="WKRA01000013">
    <property type="protein sequence ID" value="MSD16275.1"/>
    <property type="molecule type" value="Genomic_DNA"/>
</dbReference>
<dbReference type="GeneID" id="97391785"/>
<dbReference type="STRING" id="39490.ERS852448_01715"/>
<dbReference type="InterPro" id="IPR024466">
    <property type="entry name" value="CHP02679_N"/>
</dbReference>
<dbReference type="Proteomes" id="UP000431304">
    <property type="component" value="Unassembled WGS sequence"/>
</dbReference>
<evidence type="ECO:0000313" key="5">
    <source>
        <dbReference type="Proteomes" id="UP000095492"/>
    </source>
</evidence>
<feature type="domain" description="Conserved hypothetical protein CHP02679 N terminus" evidence="2">
    <location>
        <begin position="35"/>
        <end position="255"/>
    </location>
</feature>
<sequence length="438" mass="50346">MCSKEKTCAEYLRSKPELERCIRQLKKKWLSFGKVTGNIILKNASEQERQAVGGILGKRFYEKDIRFSCSDFEHALQKSCYGPVEIKGVLEEYFQETLVTNQEKTVRKEEKKHRFLMAIREYMAEISDEKSLVYLWSLKLESDRVYGYQLLMKEYYNDPDQALLLMQQVGRGWTVLERYQKSGEMYPLAVFAAEVTGNPHFFDRNTVAGQLLMHLICYASGADLPENAHHWRERLEAVCIVSDNLSSMIHAYGLHLRTGKQWHPAYEAFCQLKQPCVVTMENLQGITGASAEHNRAYIVENEMVFSYLISQMEDEEVTLLCTSGQPRTAALKLISLLLAEGTELFYSGDIDPDGVRIAERLWKKFDGRIHLWRMEASDYKACLSKETFGPIGNSKLDGLEHPQLKITAKVMKNRGLCGYQENILQDLLTDIKQSDKVK</sequence>
<organism evidence="3 5">
    <name type="scientific">Eubacterium ramulus</name>
    <dbReference type="NCBI Taxonomy" id="39490"/>
    <lineage>
        <taxon>Bacteria</taxon>
        <taxon>Bacillati</taxon>
        <taxon>Bacillota</taxon>
        <taxon>Clostridia</taxon>
        <taxon>Eubacteriales</taxon>
        <taxon>Eubacteriaceae</taxon>
        <taxon>Eubacterium</taxon>
    </lineage>
</organism>
<gene>
    <name evidence="3" type="ORF">ERS852448_01715</name>
    <name evidence="4" type="ORF">GKE72_09405</name>
</gene>
<dbReference type="Pfam" id="PF11796">
    <property type="entry name" value="DUF3323"/>
    <property type="match status" value="1"/>
</dbReference>
<evidence type="ECO:0000313" key="3">
    <source>
        <dbReference type="EMBL" id="CUN06681.1"/>
    </source>
</evidence>
<dbReference type="RefSeq" id="WP_055290320.1">
    <property type="nucleotide sequence ID" value="NZ_CBCTYR010000044.1"/>
</dbReference>
<accession>A0A173TVH2</accession>
<dbReference type="InterPro" id="IPR024465">
    <property type="entry name" value="DUF2399"/>
</dbReference>
<evidence type="ECO:0000259" key="1">
    <source>
        <dbReference type="Pfam" id="PF09664"/>
    </source>
</evidence>
<dbReference type="Pfam" id="PF09664">
    <property type="entry name" value="DUF2399"/>
    <property type="match status" value="1"/>
</dbReference>
<proteinExistence type="predicted"/>